<evidence type="ECO:0000256" key="4">
    <source>
        <dbReference type="ARBA" id="ARBA00023136"/>
    </source>
</evidence>
<dbReference type="InterPro" id="IPR011701">
    <property type="entry name" value="MFS"/>
</dbReference>
<dbReference type="PROSITE" id="PS50850">
    <property type="entry name" value="MFS"/>
    <property type="match status" value="1"/>
</dbReference>
<dbReference type="InterPro" id="IPR020846">
    <property type="entry name" value="MFS_dom"/>
</dbReference>
<evidence type="ECO:0000256" key="5">
    <source>
        <dbReference type="SAM" id="Phobius"/>
    </source>
</evidence>
<evidence type="ECO:0000313" key="8">
    <source>
        <dbReference type="Proteomes" id="UP001165289"/>
    </source>
</evidence>
<dbReference type="PANTHER" id="PTHR11662">
    <property type="entry name" value="SOLUTE CARRIER FAMILY 17"/>
    <property type="match status" value="1"/>
</dbReference>
<dbReference type="EMBL" id="JAKMXF010000324">
    <property type="protein sequence ID" value="KAI6648921.1"/>
    <property type="molecule type" value="Genomic_DNA"/>
</dbReference>
<feature type="transmembrane region" description="Helical" evidence="5">
    <location>
        <begin position="39"/>
        <end position="59"/>
    </location>
</feature>
<dbReference type="InterPro" id="IPR036259">
    <property type="entry name" value="MFS_trans_sf"/>
</dbReference>
<evidence type="ECO:0000256" key="2">
    <source>
        <dbReference type="ARBA" id="ARBA00022692"/>
    </source>
</evidence>
<dbReference type="InterPro" id="IPR050382">
    <property type="entry name" value="MFS_Na/Anion_cotransporter"/>
</dbReference>
<keyword evidence="4 5" id="KW-0472">Membrane</keyword>
<reference evidence="7 8" key="1">
    <citation type="journal article" date="2023" name="BMC Biol.">
        <title>The compact genome of the sponge Oopsacas minuta (Hexactinellida) is lacking key metazoan core genes.</title>
        <authorList>
            <person name="Santini S."/>
            <person name="Schenkelaars Q."/>
            <person name="Jourda C."/>
            <person name="Duchesne M."/>
            <person name="Belahbib H."/>
            <person name="Rocher C."/>
            <person name="Selva M."/>
            <person name="Riesgo A."/>
            <person name="Vervoort M."/>
            <person name="Leys S.P."/>
            <person name="Kodjabachian L."/>
            <person name="Le Bivic A."/>
            <person name="Borchiellini C."/>
            <person name="Claverie J.M."/>
            <person name="Renard E."/>
        </authorList>
    </citation>
    <scope>NUCLEOTIDE SEQUENCE [LARGE SCALE GENOMIC DNA]</scope>
    <source>
        <strain evidence="7">SPO-2</strain>
    </source>
</reference>
<feature type="transmembrane region" description="Helical" evidence="5">
    <location>
        <begin position="12"/>
        <end position="33"/>
    </location>
</feature>
<keyword evidence="2 5" id="KW-0812">Transmembrane</keyword>
<sequence>MNFNWSDEEQGWVLAAFFYGYLLTQIPGGWLSTYFGGKWVFGLGIFVTVILTLITPLVARINVWCLVAVRVMEGIGEVRTIFIQFVVTMITKLDIQ</sequence>
<evidence type="ECO:0000259" key="6">
    <source>
        <dbReference type="PROSITE" id="PS50850"/>
    </source>
</evidence>
<name>A0AAV7JJF8_9METZ</name>
<keyword evidence="3 5" id="KW-1133">Transmembrane helix</keyword>
<dbReference type="Gene3D" id="1.20.1250.20">
    <property type="entry name" value="MFS general substrate transporter like domains"/>
    <property type="match status" value="1"/>
</dbReference>
<evidence type="ECO:0000313" key="7">
    <source>
        <dbReference type="EMBL" id="KAI6648921.1"/>
    </source>
</evidence>
<dbReference type="GO" id="GO:0006820">
    <property type="term" value="P:monoatomic anion transport"/>
    <property type="evidence" value="ECO:0007669"/>
    <property type="project" value="TreeGrafter"/>
</dbReference>
<comment type="subcellular location">
    <subcellularLocation>
        <location evidence="1">Membrane</location>
        <topology evidence="1">Multi-pass membrane protein</topology>
    </subcellularLocation>
</comment>
<keyword evidence="8" id="KW-1185">Reference proteome</keyword>
<dbReference type="SUPFAM" id="SSF103473">
    <property type="entry name" value="MFS general substrate transporter"/>
    <property type="match status" value="1"/>
</dbReference>
<dbReference type="GO" id="GO:0016324">
    <property type="term" value="C:apical plasma membrane"/>
    <property type="evidence" value="ECO:0007669"/>
    <property type="project" value="TreeGrafter"/>
</dbReference>
<dbReference type="AlphaFoldDB" id="A0AAV7JJF8"/>
<accession>A0AAV7JJF8</accession>
<dbReference type="Pfam" id="PF07690">
    <property type="entry name" value="MFS_1"/>
    <property type="match status" value="1"/>
</dbReference>
<evidence type="ECO:0000256" key="1">
    <source>
        <dbReference type="ARBA" id="ARBA00004141"/>
    </source>
</evidence>
<dbReference type="Proteomes" id="UP001165289">
    <property type="component" value="Unassembled WGS sequence"/>
</dbReference>
<organism evidence="7 8">
    <name type="scientific">Oopsacas minuta</name>
    <dbReference type="NCBI Taxonomy" id="111878"/>
    <lineage>
        <taxon>Eukaryota</taxon>
        <taxon>Metazoa</taxon>
        <taxon>Porifera</taxon>
        <taxon>Hexactinellida</taxon>
        <taxon>Hexasterophora</taxon>
        <taxon>Lyssacinosida</taxon>
        <taxon>Leucopsacidae</taxon>
        <taxon>Oopsacas</taxon>
    </lineage>
</organism>
<dbReference type="GO" id="GO:0022857">
    <property type="term" value="F:transmembrane transporter activity"/>
    <property type="evidence" value="ECO:0007669"/>
    <property type="project" value="InterPro"/>
</dbReference>
<feature type="domain" description="Major facilitator superfamily (MFS) profile" evidence="6">
    <location>
        <begin position="1"/>
        <end position="96"/>
    </location>
</feature>
<protein>
    <submittedName>
        <fullName evidence="7">Solute carrier family 17 (Anion/sugar transporter), member 5, isoform CRA_b</fullName>
    </submittedName>
</protein>
<dbReference type="PANTHER" id="PTHR11662:SF399">
    <property type="entry name" value="FI19708P1-RELATED"/>
    <property type="match status" value="1"/>
</dbReference>
<proteinExistence type="predicted"/>
<evidence type="ECO:0000256" key="3">
    <source>
        <dbReference type="ARBA" id="ARBA00022989"/>
    </source>
</evidence>
<gene>
    <name evidence="7" type="ORF">LOD99_6994</name>
</gene>
<comment type="caution">
    <text evidence="7">The sequence shown here is derived from an EMBL/GenBank/DDBJ whole genome shotgun (WGS) entry which is preliminary data.</text>
</comment>